<organism evidence="1 2">
    <name type="scientific">Trichonephila inaurata madagascariensis</name>
    <dbReference type="NCBI Taxonomy" id="2747483"/>
    <lineage>
        <taxon>Eukaryota</taxon>
        <taxon>Metazoa</taxon>
        <taxon>Ecdysozoa</taxon>
        <taxon>Arthropoda</taxon>
        <taxon>Chelicerata</taxon>
        <taxon>Arachnida</taxon>
        <taxon>Araneae</taxon>
        <taxon>Araneomorphae</taxon>
        <taxon>Entelegynae</taxon>
        <taxon>Araneoidea</taxon>
        <taxon>Nephilidae</taxon>
        <taxon>Trichonephila</taxon>
        <taxon>Trichonephila inaurata</taxon>
    </lineage>
</organism>
<dbReference type="Proteomes" id="UP000886998">
    <property type="component" value="Unassembled WGS sequence"/>
</dbReference>
<reference evidence="1" key="1">
    <citation type="submission" date="2020-08" db="EMBL/GenBank/DDBJ databases">
        <title>Multicomponent nature underlies the extraordinary mechanical properties of spider dragline silk.</title>
        <authorList>
            <person name="Kono N."/>
            <person name="Nakamura H."/>
            <person name="Mori M."/>
            <person name="Yoshida Y."/>
            <person name="Ohtoshi R."/>
            <person name="Malay A.D."/>
            <person name="Moran D.A.P."/>
            <person name="Tomita M."/>
            <person name="Numata K."/>
            <person name="Arakawa K."/>
        </authorList>
    </citation>
    <scope>NUCLEOTIDE SEQUENCE</scope>
</reference>
<evidence type="ECO:0000313" key="2">
    <source>
        <dbReference type="Proteomes" id="UP000886998"/>
    </source>
</evidence>
<protein>
    <submittedName>
        <fullName evidence="1">Uncharacterized protein</fullName>
    </submittedName>
</protein>
<sequence>MSSTLTTDIRKCWTGFRITAPSFQTPHWTPNFAGNDTSRKYRFYPPSARQIFAFNTFSSTCTVLLTYTEASDEGREDVRGTFRHTLESLYRDTKGVTLASRSIEVDGLRLLARPSDPSLDPNFAGERLGSRKVCVLPSARYSLSNTFSSHFGAANLHTEGFGRGRGCAWDIRTRNPLRDTEGRKPCQKRPLKLVL</sequence>
<keyword evidence="2" id="KW-1185">Reference proteome</keyword>
<gene>
    <name evidence="1" type="ORF">TNIN_249381</name>
</gene>
<evidence type="ECO:0000313" key="1">
    <source>
        <dbReference type="EMBL" id="GFY53163.1"/>
    </source>
</evidence>
<dbReference type="AlphaFoldDB" id="A0A8X7C3Y5"/>
<accession>A0A8X7C3Y5</accession>
<dbReference type="EMBL" id="BMAV01009131">
    <property type="protein sequence ID" value="GFY53163.1"/>
    <property type="molecule type" value="Genomic_DNA"/>
</dbReference>
<proteinExistence type="predicted"/>
<comment type="caution">
    <text evidence="1">The sequence shown here is derived from an EMBL/GenBank/DDBJ whole genome shotgun (WGS) entry which is preliminary data.</text>
</comment>
<name>A0A8X7C3Y5_9ARAC</name>